<evidence type="ECO:0000256" key="2">
    <source>
        <dbReference type="ARBA" id="ARBA00023002"/>
    </source>
</evidence>
<organism evidence="4">
    <name type="scientific">marine sediment metagenome</name>
    <dbReference type="NCBI Taxonomy" id="412755"/>
    <lineage>
        <taxon>unclassified sequences</taxon>
        <taxon>metagenomes</taxon>
        <taxon>ecological metagenomes</taxon>
    </lineage>
</organism>
<dbReference type="GO" id="GO:0004449">
    <property type="term" value="F:isocitrate dehydrogenase (NAD+) activity"/>
    <property type="evidence" value="ECO:0007669"/>
    <property type="project" value="TreeGrafter"/>
</dbReference>
<dbReference type="GO" id="GO:0000287">
    <property type="term" value="F:magnesium ion binding"/>
    <property type="evidence" value="ECO:0007669"/>
    <property type="project" value="InterPro"/>
</dbReference>
<dbReference type="GO" id="GO:0006102">
    <property type="term" value="P:isocitrate metabolic process"/>
    <property type="evidence" value="ECO:0007669"/>
    <property type="project" value="TreeGrafter"/>
</dbReference>
<evidence type="ECO:0000313" key="4">
    <source>
        <dbReference type="EMBL" id="KKN10614.1"/>
    </source>
</evidence>
<dbReference type="GO" id="GO:0051287">
    <property type="term" value="F:NAD binding"/>
    <property type="evidence" value="ECO:0007669"/>
    <property type="project" value="InterPro"/>
</dbReference>
<dbReference type="SUPFAM" id="SSF53659">
    <property type="entry name" value="Isocitrate/Isopropylmalate dehydrogenase-like"/>
    <property type="match status" value="1"/>
</dbReference>
<dbReference type="InterPro" id="IPR019818">
    <property type="entry name" value="IsoCit/isopropylmalate_DH_CS"/>
</dbReference>
<proteinExistence type="inferred from homology"/>
<gene>
    <name evidence="4" type="ORF">LCGC14_1034800</name>
</gene>
<accession>A0A0F9MY54</accession>
<protein>
    <recommendedName>
        <fullName evidence="3">Isopropylmalate dehydrogenase-like domain-containing protein</fullName>
    </recommendedName>
</protein>
<dbReference type="InterPro" id="IPR024084">
    <property type="entry name" value="IsoPropMal-DH-like_dom"/>
</dbReference>
<dbReference type="PANTHER" id="PTHR11835">
    <property type="entry name" value="DECARBOXYLATING DEHYDROGENASES-ISOCITRATE, ISOPROPYLMALATE, TARTRATE"/>
    <property type="match status" value="1"/>
</dbReference>
<dbReference type="EMBL" id="LAZR01004229">
    <property type="protein sequence ID" value="KKN10614.1"/>
    <property type="molecule type" value="Genomic_DNA"/>
</dbReference>
<dbReference type="FunFam" id="3.40.718.10:FF:000014">
    <property type="entry name" value="Isocitrate dehydrogenase (NAD(+))"/>
    <property type="match status" value="1"/>
</dbReference>
<dbReference type="AlphaFoldDB" id="A0A0F9MY54"/>
<dbReference type="GO" id="GO:0006099">
    <property type="term" value="P:tricarboxylic acid cycle"/>
    <property type="evidence" value="ECO:0007669"/>
    <property type="project" value="TreeGrafter"/>
</dbReference>
<dbReference type="PANTHER" id="PTHR11835:SF34">
    <property type="entry name" value="ISOCITRATE DEHYDROGENASE [NAD] SUBUNIT ALPHA, MITOCHONDRIAL"/>
    <property type="match status" value="1"/>
</dbReference>
<feature type="domain" description="Isopropylmalate dehydrogenase-like" evidence="3">
    <location>
        <begin position="4"/>
        <end position="328"/>
    </location>
</feature>
<evidence type="ECO:0000256" key="1">
    <source>
        <dbReference type="ARBA" id="ARBA00007769"/>
    </source>
</evidence>
<dbReference type="Gene3D" id="3.40.718.10">
    <property type="entry name" value="Isopropylmalate Dehydrogenase"/>
    <property type="match status" value="1"/>
</dbReference>
<dbReference type="Pfam" id="PF00180">
    <property type="entry name" value="Iso_dh"/>
    <property type="match status" value="1"/>
</dbReference>
<reference evidence="4" key="1">
    <citation type="journal article" date="2015" name="Nature">
        <title>Complex archaea that bridge the gap between prokaryotes and eukaryotes.</title>
        <authorList>
            <person name="Spang A."/>
            <person name="Saw J.H."/>
            <person name="Jorgensen S.L."/>
            <person name="Zaremba-Niedzwiedzka K."/>
            <person name="Martijn J."/>
            <person name="Lind A.E."/>
            <person name="van Eijk R."/>
            <person name="Schleper C."/>
            <person name="Guy L."/>
            <person name="Ettema T.J."/>
        </authorList>
    </citation>
    <scope>NUCLEOTIDE SEQUENCE</scope>
</reference>
<evidence type="ECO:0000259" key="3">
    <source>
        <dbReference type="SMART" id="SM01329"/>
    </source>
</evidence>
<name>A0A0F9MY54_9ZZZZ</name>
<dbReference type="SMART" id="SM01329">
    <property type="entry name" value="Iso_dh"/>
    <property type="match status" value="1"/>
</dbReference>
<keyword evidence="2" id="KW-0560">Oxidoreductase</keyword>
<comment type="similarity">
    <text evidence="1">Belongs to the isocitrate and isopropylmalate dehydrogenases family.</text>
</comment>
<comment type="caution">
    <text evidence="4">The sequence shown here is derived from an EMBL/GenBank/DDBJ whole genome shotgun (WGS) entry which is preliminary data.</text>
</comment>
<dbReference type="PROSITE" id="PS00470">
    <property type="entry name" value="IDH_IMDH"/>
    <property type="match status" value="1"/>
</dbReference>
<sequence>MSHKVTLLPGDGIGPEITTAMKTAVKATGVDIDWEEHAAGEETVATDNTPLPDRVLDSIRRNKVAIKGPITTPVGSGFRSVNVSLRKQLDLYSCIRPTKSINGIKTPFDNVDLVVVRENTEDLYAGIERMVDDDTAESIKLITRAASERIATAAFEYARKYNRKKVTSITKANIMKYTDGLFLEASREVASRYPDIEYEERLIDAMCMLLVTKPRDFDVLLTENLYGDILSDLCAGLIGGLGVAPGANIGDNIAVFEAIHGSAPKHAGKQKVNPTALILSAVLMLRYLEETEAADKLETAVNTVISEGKDVTNDLGGSATTQEMAEAIASRIGD</sequence>